<proteinExistence type="predicted"/>
<dbReference type="PANTHER" id="PTHR22938:SF15">
    <property type="entry name" value="OS01G0568000 PROTEIN"/>
    <property type="match status" value="1"/>
</dbReference>
<keyword evidence="2" id="KW-1133">Transmembrane helix</keyword>
<reference evidence="3 4" key="1">
    <citation type="journal article" date="2009" name="Nature">
        <title>The Sorghum bicolor genome and the diversification of grasses.</title>
        <authorList>
            <person name="Paterson A.H."/>
            <person name="Bowers J.E."/>
            <person name="Bruggmann R."/>
            <person name="Dubchak I."/>
            <person name="Grimwood J."/>
            <person name="Gundlach H."/>
            <person name="Haberer G."/>
            <person name="Hellsten U."/>
            <person name="Mitros T."/>
            <person name="Poliakov A."/>
            <person name="Schmutz J."/>
            <person name="Spannagl M."/>
            <person name="Tang H."/>
            <person name="Wang X."/>
            <person name="Wicker T."/>
            <person name="Bharti A.K."/>
            <person name="Chapman J."/>
            <person name="Feltus F.A."/>
            <person name="Gowik U."/>
            <person name="Grigoriev I.V."/>
            <person name="Lyons E."/>
            <person name="Maher C.A."/>
            <person name="Martis M."/>
            <person name="Narechania A."/>
            <person name="Otillar R.P."/>
            <person name="Penning B.W."/>
            <person name="Salamov A.A."/>
            <person name="Wang Y."/>
            <person name="Zhang L."/>
            <person name="Carpita N.C."/>
            <person name="Freeling M."/>
            <person name="Gingle A.R."/>
            <person name="Hash C.T."/>
            <person name="Keller B."/>
            <person name="Klein P."/>
            <person name="Kresovich S."/>
            <person name="McCann M.C."/>
            <person name="Ming R."/>
            <person name="Peterson D.G."/>
            <person name="Mehboob-ur-Rahman"/>
            <person name="Ware D."/>
            <person name="Westhoff P."/>
            <person name="Mayer K.F."/>
            <person name="Messing J."/>
            <person name="Rokhsar D.S."/>
        </authorList>
    </citation>
    <scope>NUCLEOTIDE SEQUENCE [LARGE SCALE GENOMIC DNA]</scope>
    <source>
        <strain evidence="4">cv. BTx623</strain>
    </source>
</reference>
<feature type="transmembrane region" description="Helical" evidence="2">
    <location>
        <begin position="178"/>
        <end position="196"/>
    </location>
</feature>
<dbReference type="STRING" id="4558.A0A1W0W4X2"/>
<evidence type="ECO:0000313" key="4">
    <source>
        <dbReference type="Proteomes" id="UP000000768"/>
    </source>
</evidence>
<evidence type="ECO:0000313" key="3">
    <source>
        <dbReference type="EMBL" id="OQU89393.1"/>
    </source>
</evidence>
<dbReference type="OMA" id="CCICRSH"/>
<organism evidence="3 4">
    <name type="scientific">Sorghum bicolor</name>
    <name type="common">Sorghum</name>
    <name type="synonym">Sorghum vulgare</name>
    <dbReference type="NCBI Taxonomy" id="4558"/>
    <lineage>
        <taxon>Eukaryota</taxon>
        <taxon>Viridiplantae</taxon>
        <taxon>Streptophyta</taxon>
        <taxon>Embryophyta</taxon>
        <taxon>Tracheophyta</taxon>
        <taxon>Spermatophyta</taxon>
        <taxon>Magnoliopsida</taxon>
        <taxon>Liliopsida</taxon>
        <taxon>Poales</taxon>
        <taxon>Poaceae</taxon>
        <taxon>PACMAD clade</taxon>
        <taxon>Panicoideae</taxon>
        <taxon>Andropogonodae</taxon>
        <taxon>Andropogoneae</taxon>
        <taxon>Sorghinae</taxon>
        <taxon>Sorghum</taxon>
    </lineage>
</organism>
<evidence type="ECO:0008006" key="5">
    <source>
        <dbReference type="Google" id="ProtNLM"/>
    </source>
</evidence>
<feature type="transmembrane region" description="Helical" evidence="2">
    <location>
        <begin position="203"/>
        <end position="224"/>
    </location>
</feature>
<gene>
    <name evidence="3" type="ORF">SORBI_3002G182601</name>
</gene>
<keyword evidence="4" id="KW-1185">Reference proteome</keyword>
<name>A0A1W0W4X2_SORBI</name>
<dbReference type="EMBL" id="CM000761">
    <property type="protein sequence ID" value="OQU89393.1"/>
    <property type="molecule type" value="Genomic_DNA"/>
</dbReference>
<reference evidence="4" key="2">
    <citation type="journal article" date="2018" name="Plant J.">
        <title>The Sorghum bicolor reference genome: improved assembly, gene annotations, a transcriptome atlas, and signatures of genome organization.</title>
        <authorList>
            <person name="McCormick R.F."/>
            <person name="Truong S.K."/>
            <person name="Sreedasyam A."/>
            <person name="Jenkins J."/>
            <person name="Shu S."/>
            <person name="Sims D."/>
            <person name="Kennedy M."/>
            <person name="Amirebrahimi M."/>
            <person name="Weers B.D."/>
            <person name="McKinley B."/>
            <person name="Mattison A."/>
            <person name="Morishige D.T."/>
            <person name="Grimwood J."/>
            <person name="Schmutz J."/>
            <person name="Mullet J.E."/>
        </authorList>
    </citation>
    <scope>NUCLEOTIDE SEQUENCE [LARGE SCALE GENOMIC DNA]</scope>
    <source>
        <strain evidence="4">cv. BTx623</strain>
    </source>
</reference>
<dbReference type="GO" id="GO:0016567">
    <property type="term" value="P:protein ubiquitination"/>
    <property type="evidence" value="ECO:0000318"/>
    <property type="project" value="GO_Central"/>
</dbReference>
<dbReference type="Proteomes" id="UP000000768">
    <property type="component" value="Chromosome 2"/>
</dbReference>
<dbReference type="PANTHER" id="PTHR22938">
    <property type="entry name" value="ZINC FINGER PROTEIN 598"/>
    <property type="match status" value="1"/>
</dbReference>
<dbReference type="GO" id="GO:0043022">
    <property type="term" value="F:ribosome binding"/>
    <property type="evidence" value="ECO:0000318"/>
    <property type="project" value="GO_Central"/>
</dbReference>
<sequence length="236" mass="26764">MEPMEWVAVSPCGHREVCVRCAASIRFFHNDLRCCICRSHCSTVVVTKASSIRASGQRDFPFLWPPPPAFASEVLVGHYFWYHRGMRAYFDDLFQYKEMKEVCSTTTTTTTTTTTPPPPSSEESSRAAGASRYPDVSLNVSVSQRRRAAEAPVELEEPSSSDDGVLITLYYCCRGHSWFLWLFLSLLTIGGFLMLAEHPYPDVLIVLLVCVLFSAFTACTVYAWRKFSNNSLQWRR</sequence>
<dbReference type="AlphaFoldDB" id="A0A1W0W4X2"/>
<feature type="region of interest" description="Disordered" evidence="1">
    <location>
        <begin position="106"/>
        <end position="134"/>
    </location>
</feature>
<evidence type="ECO:0000256" key="1">
    <source>
        <dbReference type="SAM" id="MobiDB-lite"/>
    </source>
</evidence>
<dbReference type="GO" id="GO:0061630">
    <property type="term" value="F:ubiquitin protein ligase activity"/>
    <property type="evidence" value="ECO:0000318"/>
    <property type="project" value="GO_Central"/>
</dbReference>
<dbReference type="eggNOG" id="KOG2231">
    <property type="taxonomic scope" value="Eukaryota"/>
</dbReference>
<keyword evidence="2" id="KW-0472">Membrane</keyword>
<dbReference type="InterPro" id="IPR044288">
    <property type="entry name" value="ZNF598/HEL2"/>
</dbReference>
<accession>A0A1W0W4X2</accession>
<keyword evidence="2" id="KW-0812">Transmembrane</keyword>
<protein>
    <recommendedName>
        <fullName evidence="5">RING-type domain-containing protein</fullName>
    </recommendedName>
</protein>
<dbReference type="InParanoid" id="A0A1W0W4X2"/>
<dbReference type="GO" id="GO:0072344">
    <property type="term" value="P:rescue of stalled ribosome"/>
    <property type="evidence" value="ECO:0000318"/>
    <property type="project" value="GO_Central"/>
</dbReference>
<evidence type="ECO:0000256" key="2">
    <source>
        <dbReference type="SAM" id="Phobius"/>
    </source>
</evidence>
<dbReference type="Gramene" id="OQU89393">
    <property type="protein sequence ID" value="OQU89393"/>
    <property type="gene ID" value="SORBI_3002G182601"/>
</dbReference>